<proteinExistence type="predicted"/>
<sequence length="61" mass="6519">MGLVVAPDGRGDLRRRWPVEQQAAGRVDPAAGEVAVRWQAEPADRAFRAGGRPLGGARMLP</sequence>
<dbReference type="Proteomes" id="UP001596220">
    <property type="component" value="Unassembled WGS sequence"/>
</dbReference>
<accession>A0ABW1PA38</accession>
<dbReference type="RefSeq" id="WP_380638255.1">
    <property type="nucleotide sequence ID" value="NZ_JBHSQO010000023.1"/>
</dbReference>
<gene>
    <name evidence="1" type="ORF">ACFP3R_22020</name>
</gene>
<dbReference type="EMBL" id="JBHSQO010000023">
    <property type="protein sequence ID" value="MFC6091955.1"/>
    <property type="molecule type" value="Genomic_DNA"/>
</dbReference>
<evidence type="ECO:0000313" key="1">
    <source>
        <dbReference type="EMBL" id="MFC6091955.1"/>
    </source>
</evidence>
<evidence type="ECO:0000313" key="2">
    <source>
        <dbReference type="Proteomes" id="UP001596220"/>
    </source>
</evidence>
<protein>
    <submittedName>
        <fullName evidence="1">Uncharacterized protein</fullName>
    </submittedName>
</protein>
<comment type="caution">
    <text evidence="1">The sequence shown here is derived from an EMBL/GenBank/DDBJ whole genome shotgun (WGS) entry which is preliminary data.</text>
</comment>
<organism evidence="1 2">
    <name type="scientific">Saccharothrix lopnurensis</name>
    <dbReference type="NCBI Taxonomy" id="1670621"/>
    <lineage>
        <taxon>Bacteria</taxon>
        <taxon>Bacillati</taxon>
        <taxon>Actinomycetota</taxon>
        <taxon>Actinomycetes</taxon>
        <taxon>Pseudonocardiales</taxon>
        <taxon>Pseudonocardiaceae</taxon>
        <taxon>Saccharothrix</taxon>
    </lineage>
</organism>
<reference evidence="2" key="1">
    <citation type="journal article" date="2019" name="Int. J. Syst. Evol. Microbiol.">
        <title>The Global Catalogue of Microorganisms (GCM) 10K type strain sequencing project: providing services to taxonomists for standard genome sequencing and annotation.</title>
        <authorList>
            <consortium name="The Broad Institute Genomics Platform"/>
            <consortium name="The Broad Institute Genome Sequencing Center for Infectious Disease"/>
            <person name="Wu L."/>
            <person name="Ma J."/>
        </authorList>
    </citation>
    <scope>NUCLEOTIDE SEQUENCE [LARGE SCALE GENOMIC DNA]</scope>
    <source>
        <strain evidence="2">CGMCC 4.7246</strain>
    </source>
</reference>
<name>A0ABW1PA38_9PSEU</name>
<keyword evidence="2" id="KW-1185">Reference proteome</keyword>